<reference evidence="1" key="1">
    <citation type="journal article" date="2014" name="Front. Microbiol.">
        <title>High frequency of phylogenetically diverse reductive dehalogenase-homologous genes in deep subseafloor sedimentary metagenomes.</title>
        <authorList>
            <person name="Kawai M."/>
            <person name="Futagami T."/>
            <person name="Toyoda A."/>
            <person name="Takaki Y."/>
            <person name="Nishi S."/>
            <person name="Hori S."/>
            <person name="Arai W."/>
            <person name="Tsubouchi T."/>
            <person name="Morono Y."/>
            <person name="Uchiyama I."/>
            <person name="Ito T."/>
            <person name="Fujiyama A."/>
            <person name="Inagaki F."/>
            <person name="Takami H."/>
        </authorList>
    </citation>
    <scope>NUCLEOTIDE SEQUENCE</scope>
    <source>
        <strain evidence="1">Expedition CK06-06</strain>
    </source>
</reference>
<name>X1DG03_9ZZZZ</name>
<gene>
    <name evidence="1" type="ORF">S01H4_48934</name>
</gene>
<dbReference type="AlphaFoldDB" id="X1DG03"/>
<dbReference type="EMBL" id="BART01027625">
    <property type="protein sequence ID" value="GAG95356.1"/>
    <property type="molecule type" value="Genomic_DNA"/>
</dbReference>
<accession>X1DG03</accession>
<evidence type="ECO:0000313" key="1">
    <source>
        <dbReference type="EMBL" id="GAG95356.1"/>
    </source>
</evidence>
<comment type="caution">
    <text evidence="1">The sequence shown here is derived from an EMBL/GenBank/DDBJ whole genome shotgun (WGS) entry which is preliminary data.</text>
</comment>
<sequence length="66" mass="7880">IFTYSIEYIVSSMELRKRTTPLKFTLTRMSYSVQIYLDYIKTKNLKRKTKKHNLKLGNESISQFAN</sequence>
<protein>
    <submittedName>
        <fullName evidence="1">Uncharacterized protein</fullName>
    </submittedName>
</protein>
<feature type="non-terminal residue" evidence="1">
    <location>
        <position position="1"/>
    </location>
</feature>
<proteinExistence type="predicted"/>
<organism evidence="1">
    <name type="scientific">marine sediment metagenome</name>
    <dbReference type="NCBI Taxonomy" id="412755"/>
    <lineage>
        <taxon>unclassified sequences</taxon>
        <taxon>metagenomes</taxon>
        <taxon>ecological metagenomes</taxon>
    </lineage>
</organism>